<dbReference type="PANTHER" id="PTHR24416:SF131">
    <property type="entry name" value="FIBROBLAST GROWTH FACTOR RECEPTOR 1"/>
    <property type="match status" value="1"/>
</dbReference>
<feature type="region of interest" description="Disordered" evidence="24">
    <location>
        <begin position="679"/>
        <end position="721"/>
    </location>
</feature>
<feature type="binding site" evidence="21">
    <location>
        <begin position="498"/>
        <end position="500"/>
    </location>
    <ligand>
        <name>ATP</name>
        <dbReference type="ChEBI" id="CHEBI:30616"/>
    </ligand>
</feature>
<dbReference type="InterPro" id="IPR011009">
    <property type="entry name" value="Kinase-like_dom_sf"/>
</dbReference>
<dbReference type="SMART" id="SM00408">
    <property type="entry name" value="IGc2"/>
    <property type="match status" value="2"/>
</dbReference>
<evidence type="ECO:0000313" key="29">
    <source>
        <dbReference type="Proteomes" id="UP000694395"/>
    </source>
</evidence>
<dbReference type="InterPro" id="IPR003599">
    <property type="entry name" value="Ig_sub"/>
</dbReference>
<comment type="subcellular location">
    <subcellularLocation>
        <location evidence="1">Cell membrane</location>
        <topology evidence="1">Single-pass type I membrane protein</topology>
    </subcellularLocation>
</comment>
<dbReference type="SUPFAM" id="SSF56112">
    <property type="entry name" value="Protein kinase-like (PK-like)"/>
    <property type="match status" value="1"/>
</dbReference>
<feature type="disulfide bond" evidence="22">
    <location>
        <begin position="203"/>
        <end position="267"/>
    </location>
</feature>
<feature type="transmembrane region" description="Helical" evidence="25">
    <location>
        <begin position="301"/>
        <end position="321"/>
    </location>
</feature>
<keyword evidence="6" id="KW-0732">Signal</keyword>
<dbReference type="PIRSF" id="PIRSF000628">
    <property type="entry name" value="FGFR"/>
    <property type="match status" value="1"/>
</dbReference>
<sequence length="721" mass="80736">MSQVRSKLPLRAQITGPVERNNSRYVVMQLSPSQMTYIVLSAYSPVDILASSEDEDEEDESSSEEAKMSSSQKLLPMSPQWAQPEKMEKKLHAVPASKTVKFRCQASGNPTPTLKWFKNSKEFKRDQRIGGFKVREHMWTIIMESVVPSDKGNYTCVVENKHGSINHTYQLDVVERSPHRPILQAGLPANLTAVVGSDVAFECKVFSDPQPHIQWLKHIEVNGSRVGPDGLPYVRVLKTAGLNTTDKEMEILQLRNVSFDDAGEYTCLAGNSIGFSHHSAWLIVFKAVPRSPPPNQTYLEVLIYCVGFFLIAVMVAVAIIIKMRTSSKKSDFNSQLAVHKLAKSIPLRRQVSVDSSSSLHSGVMLVRPSRLSSSGSPMLSGVSEYELPQDPPLPVCFNHLTFVVFSYPCDPLRLVLGKPLGEGCFGQVVMGEALGMDKEKPNRVTKVAVKMLKSDATEKDLSDLISEMEMMKIIGKHKNIINLLGACTQDGPLYVIVEYASKGNLREYLRARRPPGMEYCYNPDQVPIENMSIKDLVSCAYQVARGMEYLSSKKCIHRDLAARNVLVTEDNVMKIADFGLARDIHHIDYYKKTTNVSMPVAWVPVEELFKLLKEGHRMDKPSTCTHELYMMMRDCWHAVPSHRPTFKQLVEDLDRTLAMTSNQEYLELSVPLDQYSPSYPDTRSSTCSSGEDSVFSHDAGAEEPCLPKFPPHSNGVALKKR</sequence>
<evidence type="ECO:0000256" key="7">
    <source>
        <dbReference type="ARBA" id="ARBA00022737"/>
    </source>
</evidence>
<dbReference type="InterPro" id="IPR013098">
    <property type="entry name" value="Ig_I-set"/>
</dbReference>
<keyword evidence="12 19" id="KW-0472">Membrane</keyword>
<proteinExistence type="inferred from homology"/>
<dbReference type="GO" id="GO:0005007">
    <property type="term" value="F:fibroblast growth factor receptor activity"/>
    <property type="evidence" value="ECO:0007669"/>
    <property type="project" value="InterPro"/>
</dbReference>
<feature type="disulfide bond" evidence="22">
    <location>
        <begin position="104"/>
        <end position="156"/>
    </location>
</feature>
<evidence type="ECO:0000256" key="18">
    <source>
        <dbReference type="ARBA" id="ARBA00051243"/>
    </source>
</evidence>
<dbReference type="GO" id="GO:0008284">
    <property type="term" value="P:positive regulation of cell population proliferation"/>
    <property type="evidence" value="ECO:0007669"/>
    <property type="project" value="InterPro"/>
</dbReference>
<dbReference type="InterPro" id="IPR036179">
    <property type="entry name" value="Ig-like_dom_sf"/>
</dbReference>
<dbReference type="PROSITE" id="PS50011">
    <property type="entry name" value="PROTEIN_KINASE_DOM"/>
    <property type="match status" value="1"/>
</dbReference>
<evidence type="ECO:0000256" key="2">
    <source>
        <dbReference type="ARBA" id="ARBA00022475"/>
    </source>
</evidence>
<dbReference type="Proteomes" id="UP000694395">
    <property type="component" value="Chromosome 11"/>
</dbReference>
<evidence type="ECO:0000256" key="10">
    <source>
        <dbReference type="ARBA" id="ARBA00022840"/>
    </source>
</evidence>
<evidence type="ECO:0000256" key="15">
    <source>
        <dbReference type="ARBA" id="ARBA00023170"/>
    </source>
</evidence>
<protein>
    <recommendedName>
        <fullName evidence="19">Fibroblast growth factor receptor</fullName>
        <ecNumber evidence="19">2.7.10.1</ecNumber>
    </recommendedName>
</protein>
<keyword evidence="2" id="KW-1003">Cell membrane</keyword>
<keyword evidence="17" id="KW-0393">Immunoglobulin domain</keyword>
<evidence type="ECO:0000256" key="3">
    <source>
        <dbReference type="ARBA" id="ARBA00022553"/>
    </source>
</evidence>
<dbReference type="InterPro" id="IPR008266">
    <property type="entry name" value="Tyr_kinase_AS"/>
</dbReference>
<evidence type="ECO:0000256" key="23">
    <source>
        <dbReference type="PROSITE-ProRule" id="PRU10141"/>
    </source>
</evidence>
<dbReference type="FunFam" id="2.60.40.10:FF:000020">
    <property type="entry name" value="Fibroblast growth factor receptor"/>
    <property type="match status" value="1"/>
</dbReference>
<dbReference type="GO" id="GO:0043235">
    <property type="term" value="C:receptor complex"/>
    <property type="evidence" value="ECO:0007669"/>
    <property type="project" value="TreeGrafter"/>
</dbReference>
<dbReference type="Gene3D" id="3.30.200.20">
    <property type="entry name" value="Phosphorylase Kinase, domain 1"/>
    <property type="match status" value="1"/>
</dbReference>
<dbReference type="Pfam" id="PF07679">
    <property type="entry name" value="I-set"/>
    <property type="match status" value="2"/>
</dbReference>
<dbReference type="PROSITE" id="PS00107">
    <property type="entry name" value="PROTEIN_KINASE_ATP"/>
    <property type="match status" value="1"/>
</dbReference>
<dbReference type="AlphaFoldDB" id="A0A8C7UH40"/>
<keyword evidence="10 19" id="KW-0067">ATP-binding</keyword>
<dbReference type="Gene3D" id="1.10.510.10">
    <property type="entry name" value="Transferase(Phosphotransferase) domain 1"/>
    <property type="match status" value="2"/>
</dbReference>
<dbReference type="SMART" id="SM00219">
    <property type="entry name" value="TyrKc"/>
    <property type="match status" value="1"/>
</dbReference>
<comment type="similarity">
    <text evidence="19">Belongs to the protein kinase superfamily. Tyr protein kinase family. Fibroblast growth factor receptor subfamily.</text>
</comment>
<dbReference type="InterPro" id="IPR013783">
    <property type="entry name" value="Ig-like_fold"/>
</dbReference>
<evidence type="ECO:0000256" key="13">
    <source>
        <dbReference type="ARBA" id="ARBA00023137"/>
    </source>
</evidence>
<evidence type="ECO:0000256" key="8">
    <source>
        <dbReference type="ARBA" id="ARBA00022741"/>
    </source>
</evidence>
<dbReference type="PROSITE" id="PS50835">
    <property type="entry name" value="IG_LIKE"/>
    <property type="match status" value="2"/>
</dbReference>
<keyword evidence="9 19" id="KW-0418">Kinase</keyword>
<evidence type="ECO:0000256" key="6">
    <source>
        <dbReference type="ARBA" id="ARBA00022729"/>
    </source>
</evidence>
<dbReference type="InterPro" id="IPR017441">
    <property type="entry name" value="Protein_kinase_ATP_BS"/>
</dbReference>
<keyword evidence="3" id="KW-0597">Phosphoprotein</keyword>
<organism evidence="28 29">
    <name type="scientific">Oncorhynchus mykiss</name>
    <name type="common">Rainbow trout</name>
    <name type="synonym">Salmo gairdneri</name>
    <dbReference type="NCBI Taxonomy" id="8022"/>
    <lineage>
        <taxon>Eukaryota</taxon>
        <taxon>Metazoa</taxon>
        <taxon>Chordata</taxon>
        <taxon>Craniata</taxon>
        <taxon>Vertebrata</taxon>
        <taxon>Euteleostomi</taxon>
        <taxon>Actinopterygii</taxon>
        <taxon>Neopterygii</taxon>
        <taxon>Teleostei</taxon>
        <taxon>Protacanthopterygii</taxon>
        <taxon>Salmoniformes</taxon>
        <taxon>Salmonidae</taxon>
        <taxon>Salmoninae</taxon>
        <taxon>Oncorhynchus</taxon>
    </lineage>
</organism>
<dbReference type="GO" id="GO:0005886">
    <property type="term" value="C:plasma membrane"/>
    <property type="evidence" value="ECO:0007669"/>
    <property type="project" value="UniProtKB-SubCell"/>
</dbReference>
<feature type="binding site" evidence="21">
    <location>
        <position position="577"/>
    </location>
    <ligand>
        <name>ATP</name>
        <dbReference type="ChEBI" id="CHEBI:30616"/>
    </ligand>
</feature>
<dbReference type="InterPro" id="IPR020635">
    <property type="entry name" value="Tyr_kinase_cat_dom"/>
</dbReference>
<dbReference type="InterPro" id="IPR003598">
    <property type="entry name" value="Ig_sub2"/>
</dbReference>
<feature type="compositionally biased region" description="Acidic residues" evidence="24">
    <location>
        <begin position="52"/>
        <end position="63"/>
    </location>
</feature>
<accession>A0A8C7UH40</accession>
<reference evidence="28" key="2">
    <citation type="submission" date="2025-08" db="UniProtKB">
        <authorList>
            <consortium name="Ensembl"/>
        </authorList>
    </citation>
    <scope>IDENTIFICATION</scope>
</reference>
<keyword evidence="15 19" id="KW-0675">Receptor</keyword>
<evidence type="ECO:0000256" key="17">
    <source>
        <dbReference type="ARBA" id="ARBA00023319"/>
    </source>
</evidence>
<evidence type="ECO:0000259" key="26">
    <source>
        <dbReference type="PROSITE" id="PS50011"/>
    </source>
</evidence>
<evidence type="ECO:0000256" key="20">
    <source>
        <dbReference type="PIRSR" id="PIRSR000628-1"/>
    </source>
</evidence>
<feature type="domain" description="Ig-like" evidence="27">
    <location>
        <begin position="79"/>
        <end position="172"/>
    </location>
</feature>
<keyword evidence="14 22" id="KW-1015">Disulfide bond</keyword>
<feature type="active site" description="Proton acceptor" evidence="20">
    <location>
        <position position="559"/>
    </location>
</feature>
<feature type="region of interest" description="Disordered" evidence="24">
    <location>
        <begin position="51"/>
        <end position="75"/>
    </location>
</feature>
<feature type="domain" description="Protein kinase" evidence="26">
    <location>
        <begin position="414"/>
        <end position="695"/>
    </location>
</feature>
<dbReference type="PANTHER" id="PTHR24416">
    <property type="entry name" value="TYROSINE-PROTEIN KINASE RECEPTOR"/>
    <property type="match status" value="1"/>
</dbReference>
<dbReference type="PROSITE" id="PS00109">
    <property type="entry name" value="PROTEIN_KINASE_TYR"/>
    <property type="match status" value="1"/>
</dbReference>
<dbReference type="GeneTree" id="ENSGT00940000155860"/>
<evidence type="ECO:0000256" key="4">
    <source>
        <dbReference type="ARBA" id="ARBA00022679"/>
    </source>
</evidence>
<keyword evidence="13 19" id="KW-0829">Tyrosine-protein kinase</keyword>
<feature type="binding site" evidence="21">
    <location>
        <begin position="420"/>
        <end position="426"/>
    </location>
    <ligand>
        <name>ATP</name>
        <dbReference type="ChEBI" id="CHEBI:30616"/>
    </ligand>
</feature>
<keyword evidence="16" id="KW-0325">Glycoprotein</keyword>
<evidence type="ECO:0000256" key="1">
    <source>
        <dbReference type="ARBA" id="ARBA00004251"/>
    </source>
</evidence>
<evidence type="ECO:0000256" key="11">
    <source>
        <dbReference type="ARBA" id="ARBA00022989"/>
    </source>
</evidence>
<dbReference type="InterPro" id="IPR000719">
    <property type="entry name" value="Prot_kinase_dom"/>
</dbReference>
<keyword evidence="11 25" id="KW-1133">Transmembrane helix</keyword>
<feature type="compositionally biased region" description="Polar residues" evidence="24">
    <location>
        <begin position="679"/>
        <end position="691"/>
    </location>
</feature>
<dbReference type="Gene3D" id="2.60.40.10">
    <property type="entry name" value="Immunoglobulins"/>
    <property type="match status" value="2"/>
</dbReference>
<keyword evidence="29" id="KW-1185">Reference proteome</keyword>
<keyword evidence="5 25" id="KW-0812">Transmembrane</keyword>
<dbReference type="FunFam" id="2.60.40.10:FF:000016">
    <property type="entry name" value="Fibroblast growth factor receptor"/>
    <property type="match status" value="1"/>
</dbReference>
<feature type="binding site" evidence="21">
    <location>
        <position position="563"/>
    </location>
    <ligand>
        <name>ATP</name>
        <dbReference type="ChEBI" id="CHEBI:30616"/>
    </ligand>
</feature>
<evidence type="ECO:0000256" key="24">
    <source>
        <dbReference type="SAM" id="MobiDB-lite"/>
    </source>
</evidence>
<keyword evidence="7" id="KW-0677">Repeat</keyword>
<dbReference type="SMART" id="SM00409">
    <property type="entry name" value="IG"/>
    <property type="match status" value="2"/>
</dbReference>
<dbReference type="InterPro" id="IPR016248">
    <property type="entry name" value="FGF_rcpt_fam"/>
</dbReference>
<dbReference type="Ensembl" id="ENSOMYT00000103816.2">
    <property type="protein sequence ID" value="ENSOMYP00000095530.2"/>
    <property type="gene ID" value="ENSOMYG00000031327.2"/>
</dbReference>
<evidence type="ECO:0000256" key="19">
    <source>
        <dbReference type="PIRNR" id="PIRNR000628"/>
    </source>
</evidence>
<dbReference type="SUPFAM" id="SSF48726">
    <property type="entry name" value="Immunoglobulin"/>
    <property type="match status" value="2"/>
</dbReference>
<dbReference type="InterPro" id="IPR050122">
    <property type="entry name" value="RTK"/>
</dbReference>
<dbReference type="GO" id="GO:0045597">
    <property type="term" value="P:positive regulation of cell differentiation"/>
    <property type="evidence" value="ECO:0007669"/>
    <property type="project" value="TreeGrafter"/>
</dbReference>
<reference evidence="28" key="3">
    <citation type="submission" date="2025-09" db="UniProtKB">
        <authorList>
            <consortium name="Ensembl"/>
        </authorList>
    </citation>
    <scope>IDENTIFICATION</scope>
</reference>
<evidence type="ECO:0000256" key="14">
    <source>
        <dbReference type="ARBA" id="ARBA00023157"/>
    </source>
</evidence>
<dbReference type="EC" id="2.7.10.1" evidence="19"/>
<evidence type="ECO:0000313" key="28">
    <source>
        <dbReference type="Ensembl" id="ENSOMYP00000095530.2"/>
    </source>
</evidence>
<keyword evidence="8 19" id="KW-0547">Nucleotide-binding</keyword>
<dbReference type="GO" id="GO:0017134">
    <property type="term" value="F:fibroblast growth factor binding"/>
    <property type="evidence" value="ECO:0007669"/>
    <property type="project" value="TreeGrafter"/>
</dbReference>
<feature type="binding site" evidence="21 23">
    <location>
        <position position="450"/>
    </location>
    <ligand>
        <name>ATP</name>
        <dbReference type="ChEBI" id="CHEBI:30616"/>
    </ligand>
</feature>
<dbReference type="InterPro" id="IPR007110">
    <property type="entry name" value="Ig-like_dom"/>
</dbReference>
<evidence type="ECO:0000256" key="25">
    <source>
        <dbReference type="SAM" id="Phobius"/>
    </source>
</evidence>
<feature type="domain" description="Ig-like" evidence="27">
    <location>
        <begin position="181"/>
        <end position="272"/>
    </location>
</feature>
<evidence type="ECO:0000256" key="21">
    <source>
        <dbReference type="PIRSR" id="PIRSR000628-2"/>
    </source>
</evidence>
<dbReference type="FunFam" id="3.30.200.20:FF:000011">
    <property type="entry name" value="Fibroblast growth factor receptor"/>
    <property type="match status" value="1"/>
</dbReference>
<dbReference type="InterPro" id="IPR001245">
    <property type="entry name" value="Ser-Thr/Tyr_kinase_cat_dom"/>
</dbReference>
<name>A0A8C7UH40_ONCMY</name>
<evidence type="ECO:0000259" key="27">
    <source>
        <dbReference type="PROSITE" id="PS50835"/>
    </source>
</evidence>
<dbReference type="PRINTS" id="PR00109">
    <property type="entry name" value="TYRKINASE"/>
</dbReference>
<dbReference type="Pfam" id="PF07714">
    <property type="entry name" value="PK_Tyr_Ser-Thr"/>
    <property type="match status" value="1"/>
</dbReference>
<evidence type="ECO:0000256" key="22">
    <source>
        <dbReference type="PIRSR" id="PIRSR000628-3"/>
    </source>
</evidence>
<evidence type="ECO:0000256" key="12">
    <source>
        <dbReference type="ARBA" id="ARBA00023136"/>
    </source>
</evidence>
<evidence type="ECO:0000256" key="16">
    <source>
        <dbReference type="ARBA" id="ARBA00023180"/>
    </source>
</evidence>
<evidence type="ECO:0000256" key="9">
    <source>
        <dbReference type="ARBA" id="ARBA00022777"/>
    </source>
</evidence>
<keyword evidence="4 19" id="KW-0808">Transferase</keyword>
<comment type="catalytic activity">
    <reaction evidence="18 19">
        <text>L-tyrosyl-[protein] + ATP = O-phospho-L-tyrosyl-[protein] + ADP + H(+)</text>
        <dbReference type="Rhea" id="RHEA:10596"/>
        <dbReference type="Rhea" id="RHEA-COMP:10136"/>
        <dbReference type="Rhea" id="RHEA-COMP:20101"/>
        <dbReference type="ChEBI" id="CHEBI:15378"/>
        <dbReference type="ChEBI" id="CHEBI:30616"/>
        <dbReference type="ChEBI" id="CHEBI:46858"/>
        <dbReference type="ChEBI" id="CHEBI:61978"/>
        <dbReference type="ChEBI" id="CHEBI:456216"/>
        <dbReference type="EC" id="2.7.10.1"/>
    </reaction>
</comment>
<evidence type="ECO:0000256" key="5">
    <source>
        <dbReference type="ARBA" id="ARBA00022692"/>
    </source>
</evidence>
<dbReference type="GO" id="GO:0005524">
    <property type="term" value="F:ATP binding"/>
    <property type="evidence" value="ECO:0007669"/>
    <property type="project" value="UniProtKB-UniRule"/>
</dbReference>
<reference evidence="28" key="1">
    <citation type="submission" date="2020-07" db="EMBL/GenBank/DDBJ databases">
        <title>A long reads based de novo assembly of the rainbow trout Arlee double haploid line genome.</title>
        <authorList>
            <person name="Gao G."/>
            <person name="Palti Y."/>
        </authorList>
    </citation>
    <scope>NUCLEOTIDE SEQUENCE [LARGE SCALE GENOMIC DNA]</scope>
</reference>
<feature type="binding site" evidence="21">
    <location>
        <position position="504"/>
    </location>
    <ligand>
        <name>ATP</name>
        <dbReference type="ChEBI" id="CHEBI:30616"/>
    </ligand>
</feature>